<accession>A0AAW1Y3S9</accession>
<keyword evidence="2" id="KW-0472">Membrane</keyword>
<evidence type="ECO:0000256" key="1">
    <source>
        <dbReference type="SAM" id="MobiDB-lite"/>
    </source>
</evidence>
<feature type="domain" description="PGG" evidence="3">
    <location>
        <begin position="403"/>
        <end position="515"/>
    </location>
</feature>
<feature type="transmembrane region" description="Helical" evidence="2">
    <location>
        <begin position="528"/>
        <end position="555"/>
    </location>
</feature>
<keyword evidence="2" id="KW-0812">Transmembrane</keyword>
<dbReference type="AlphaFoldDB" id="A0AAW1Y3S9"/>
<organism evidence="4 5">
    <name type="scientific">Rubus argutus</name>
    <name type="common">Southern blackberry</name>
    <dbReference type="NCBI Taxonomy" id="59490"/>
    <lineage>
        <taxon>Eukaryota</taxon>
        <taxon>Viridiplantae</taxon>
        <taxon>Streptophyta</taxon>
        <taxon>Embryophyta</taxon>
        <taxon>Tracheophyta</taxon>
        <taxon>Spermatophyta</taxon>
        <taxon>Magnoliopsida</taxon>
        <taxon>eudicotyledons</taxon>
        <taxon>Gunneridae</taxon>
        <taxon>Pentapetalae</taxon>
        <taxon>rosids</taxon>
        <taxon>fabids</taxon>
        <taxon>Rosales</taxon>
        <taxon>Rosaceae</taxon>
        <taxon>Rosoideae</taxon>
        <taxon>Rosoideae incertae sedis</taxon>
        <taxon>Rubus</taxon>
    </lineage>
</organism>
<reference evidence="4 5" key="1">
    <citation type="journal article" date="2023" name="G3 (Bethesda)">
        <title>A chromosome-length genome assembly and annotation of blackberry (Rubus argutus, cv. 'Hillquist').</title>
        <authorList>
            <person name="Bruna T."/>
            <person name="Aryal R."/>
            <person name="Dudchenko O."/>
            <person name="Sargent D.J."/>
            <person name="Mead D."/>
            <person name="Buti M."/>
            <person name="Cavallini A."/>
            <person name="Hytonen T."/>
            <person name="Andres J."/>
            <person name="Pham M."/>
            <person name="Weisz D."/>
            <person name="Mascagni F."/>
            <person name="Usai G."/>
            <person name="Natali L."/>
            <person name="Bassil N."/>
            <person name="Fernandez G.E."/>
            <person name="Lomsadze A."/>
            <person name="Armour M."/>
            <person name="Olukolu B."/>
            <person name="Poorten T."/>
            <person name="Britton C."/>
            <person name="Davik J."/>
            <person name="Ashrafi H."/>
            <person name="Aiden E.L."/>
            <person name="Borodovsky M."/>
            <person name="Worthington M."/>
        </authorList>
    </citation>
    <scope>NUCLEOTIDE SEQUENCE [LARGE SCALE GENOMIC DNA]</scope>
    <source>
        <strain evidence="4">PI 553951</strain>
    </source>
</reference>
<feature type="transmembrane region" description="Helical" evidence="2">
    <location>
        <begin position="495"/>
        <end position="516"/>
    </location>
</feature>
<keyword evidence="5" id="KW-1185">Reference proteome</keyword>
<feature type="transmembrane region" description="Helical" evidence="2">
    <location>
        <begin position="451"/>
        <end position="474"/>
    </location>
</feature>
<dbReference type="InterPro" id="IPR036770">
    <property type="entry name" value="Ankyrin_rpt-contain_sf"/>
</dbReference>
<evidence type="ECO:0000259" key="3">
    <source>
        <dbReference type="Pfam" id="PF13962"/>
    </source>
</evidence>
<dbReference type="Pfam" id="PF13962">
    <property type="entry name" value="PGG"/>
    <property type="match status" value="1"/>
</dbReference>
<proteinExistence type="predicted"/>
<feature type="region of interest" description="Disordered" evidence="1">
    <location>
        <begin position="267"/>
        <end position="286"/>
    </location>
</feature>
<name>A0AAW1Y3S9_RUBAR</name>
<evidence type="ECO:0000313" key="4">
    <source>
        <dbReference type="EMBL" id="KAK9942839.1"/>
    </source>
</evidence>
<sequence length="567" mass="63865">MCECIAKNRPSMVGIVNNNKETPLFMAARYGKRDAFLCLHYICTPDASHPNYDYCRREDGETILHRAIAGDYYDLAFQIIALYKDLVNHVDAAGFSPLHLLASKPSALKSGSHLSRWSRIIYHCTYVDELEVEPADHFRARVIETINYENVPKYPENYKTCINFILLFWNIAQLLTKSLLIVLGLGSREILNIREKKEKHKWSVQVMNKLLDGASPYEYEDRGMNPLQAAQLYRTEDETMPYTVSDSGGGVKFGSIVEEQMVTPRKGNVSKKKIAEGSSPVGTEKTPPDTPILIAVKNVLLAVENRHPDVYQLLLKKHILKERVFCEVDKDGNTALHLAAKLGDYKPWLIPGAALQMQWEIKWYQFVKDTIPRHLLSCHNKDNKTAKELFTETHADIVKEGGQWLTSTSQSCSVVAALIATVAFATASTVPGGTKEENGKPTFEDQPAFDIFAIASLVALCFSVTALVMFLAILTSRYQESDFRKDLLRKLLISLTSLFVSIAAVLISFCAGHFFLLKDELKYAVFPIYAITCFPVTLFAVGQFPLYVDLIWAIFKKVPQPNRGFSR</sequence>
<gene>
    <name evidence="4" type="ORF">M0R45_008487</name>
</gene>
<dbReference type="PANTHER" id="PTHR24177:SF103">
    <property type="entry name" value="PGG DOMAIN-CONTAINING PROTEIN"/>
    <property type="match status" value="1"/>
</dbReference>
<evidence type="ECO:0000313" key="5">
    <source>
        <dbReference type="Proteomes" id="UP001457282"/>
    </source>
</evidence>
<keyword evidence="2" id="KW-1133">Transmembrane helix</keyword>
<dbReference type="GO" id="GO:0016020">
    <property type="term" value="C:membrane"/>
    <property type="evidence" value="ECO:0007669"/>
    <property type="project" value="TreeGrafter"/>
</dbReference>
<comment type="caution">
    <text evidence="4">The sequence shown here is derived from an EMBL/GenBank/DDBJ whole genome shotgun (WGS) entry which is preliminary data.</text>
</comment>
<evidence type="ECO:0000256" key="2">
    <source>
        <dbReference type="SAM" id="Phobius"/>
    </source>
</evidence>
<dbReference type="Gene3D" id="1.25.40.20">
    <property type="entry name" value="Ankyrin repeat-containing domain"/>
    <property type="match status" value="2"/>
</dbReference>
<dbReference type="PANTHER" id="PTHR24177">
    <property type="entry name" value="CASKIN"/>
    <property type="match status" value="1"/>
</dbReference>
<protein>
    <recommendedName>
        <fullName evidence="3">PGG domain-containing protein</fullName>
    </recommendedName>
</protein>
<dbReference type="SUPFAM" id="SSF48403">
    <property type="entry name" value="Ankyrin repeat"/>
    <property type="match status" value="1"/>
</dbReference>
<dbReference type="EMBL" id="JBEDUW010000002">
    <property type="protein sequence ID" value="KAK9942839.1"/>
    <property type="molecule type" value="Genomic_DNA"/>
</dbReference>
<dbReference type="InterPro" id="IPR026961">
    <property type="entry name" value="PGG_dom"/>
</dbReference>
<dbReference type="Proteomes" id="UP001457282">
    <property type="component" value="Unassembled WGS sequence"/>
</dbReference>